<reference evidence="5 6" key="1">
    <citation type="submission" date="2020-10" db="EMBL/GenBank/DDBJ databases">
        <title>Connecting structure to function with the recovery of over 1000 high-quality activated sludge metagenome-assembled genomes encoding full-length rRNA genes using long-read sequencing.</title>
        <authorList>
            <person name="Singleton C.M."/>
            <person name="Petriglieri F."/>
            <person name="Kristensen J.M."/>
            <person name="Kirkegaard R.H."/>
            <person name="Michaelsen T.Y."/>
            <person name="Andersen M.H."/>
            <person name="Karst S.M."/>
            <person name="Dueholm M.S."/>
            <person name="Nielsen P.H."/>
            <person name="Albertsen M."/>
        </authorList>
    </citation>
    <scope>NUCLEOTIDE SEQUENCE [LARGE SCALE GENOMIC DNA]</scope>
    <source>
        <strain evidence="5">EsbW_18-Q3-R4-48_BATAC.463</strain>
    </source>
</reference>
<evidence type="ECO:0000256" key="1">
    <source>
        <dbReference type="ARBA" id="ARBA00010990"/>
    </source>
</evidence>
<evidence type="ECO:0000259" key="4">
    <source>
        <dbReference type="Pfam" id="PF22624"/>
    </source>
</evidence>
<dbReference type="GO" id="GO:0008897">
    <property type="term" value="F:holo-[acyl-carrier-protein] synthase activity"/>
    <property type="evidence" value="ECO:0007669"/>
    <property type="project" value="InterPro"/>
</dbReference>
<evidence type="ECO:0000259" key="3">
    <source>
        <dbReference type="Pfam" id="PF01648"/>
    </source>
</evidence>
<feature type="domain" description="4'-phosphopantetheinyl transferase N-terminal" evidence="4">
    <location>
        <begin position="18"/>
        <end position="103"/>
    </location>
</feature>
<evidence type="ECO:0000313" key="6">
    <source>
        <dbReference type="Proteomes" id="UP000739411"/>
    </source>
</evidence>
<dbReference type="Pfam" id="PF22624">
    <property type="entry name" value="AASDHPPT_N"/>
    <property type="match status" value="1"/>
</dbReference>
<evidence type="ECO:0000313" key="5">
    <source>
        <dbReference type="EMBL" id="MBK7415529.1"/>
    </source>
</evidence>
<comment type="caution">
    <text evidence="5">The sequence shown here is derived from an EMBL/GenBank/DDBJ whole genome shotgun (WGS) entry which is preliminary data.</text>
</comment>
<sequence>MTIRLWWIRPEDFKASPAALALLSPEERQQQQRFIPPAKRHEYLVTRVLVRSVLGEMLGTAPENLRFVLNDWGRPALAPESTIAPLHFNISHTEGLIVCLVSDEHQVGVDTEHLDRASTLLKLAPDVFAPDELRELRALTEYEQPQRAVLLWTLKESYIKARGMGLSMPLDSFAFRFDQSNIILELANPLEDDQTCWKFETHQLGSHIISATLSLHGQKKQVESRINIAEFTSRG</sequence>
<proteinExistence type="inferred from homology"/>
<dbReference type="GO" id="GO:0019878">
    <property type="term" value="P:lysine biosynthetic process via aminoadipic acid"/>
    <property type="evidence" value="ECO:0007669"/>
    <property type="project" value="TreeGrafter"/>
</dbReference>
<dbReference type="AlphaFoldDB" id="A0A935K2R7"/>
<organism evidence="5 6">
    <name type="scientific">Candidatus Dechloromonas phosphorivorans</name>
    <dbReference type="NCBI Taxonomy" id="2899244"/>
    <lineage>
        <taxon>Bacteria</taxon>
        <taxon>Pseudomonadati</taxon>
        <taxon>Pseudomonadota</taxon>
        <taxon>Betaproteobacteria</taxon>
        <taxon>Rhodocyclales</taxon>
        <taxon>Azonexaceae</taxon>
        <taxon>Dechloromonas</taxon>
    </lineage>
</organism>
<dbReference type="InterPro" id="IPR037143">
    <property type="entry name" value="4-PPantetheinyl_Trfase_dom_sf"/>
</dbReference>
<name>A0A935K2R7_9RHOO</name>
<dbReference type="Pfam" id="PF01648">
    <property type="entry name" value="ACPS"/>
    <property type="match status" value="1"/>
</dbReference>
<dbReference type="InterPro" id="IPR008278">
    <property type="entry name" value="4-PPantetheinyl_Trfase_dom"/>
</dbReference>
<keyword evidence="2 5" id="KW-0808">Transferase</keyword>
<gene>
    <name evidence="5" type="ORF">IPJ38_10880</name>
</gene>
<accession>A0A935K2R7</accession>
<dbReference type="SUPFAM" id="SSF56214">
    <property type="entry name" value="4'-phosphopantetheinyl transferase"/>
    <property type="match status" value="2"/>
</dbReference>
<dbReference type="GO" id="GO:0005829">
    <property type="term" value="C:cytosol"/>
    <property type="evidence" value="ECO:0007669"/>
    <property type="project" value="TreeGrafter"/>
</dbReference>
<evidence type="ECO:0000256" key="2">
    <source>
        <dbReference type="ARBA" id="ARBA00022679"/>
    </source>
</evidence>
<dbReference type="PANTHER" id="PTHR12215:SF10">
    <property type="entry name" value="L-AMINOADIPATE-SEMIALDEHYDE DEHYDROGENASE-PHOSPHOPANTETHEINYL TRANSFERASE"/>
    <property type="match status" value="1"/>
</dbReference>
<dbReference type="InterPro" id="IPR050559">
    <property type="entry name" value="P-Pant_transferase_sf"/>
</dbReference>
<dbReference type="Proteomes" id="UP000739411">
    <property type="component" value="Unassembled WGS sequence"/>
</dbReference>
<dbReference type="EMBL" id="JADJMS010000021">
    <property type="protein sequence ID" value="MBK7415529.1"/>
    <property type="molecule type" value="Genomic_DNA"/>
</dbReference>
<protein>
    <submittedName>
        <fullName evidence="5">4'-phosphopantetheinyl transferase superfamily protein</fullName>
    </submittedName>
</protein>
<dbReference type="PANTHER" id="PTHR12215">
    <property type="entry name" value="PHOSPHOPANTETHEINE TRANSFERASE"/>
    <property type="match status" value="1"/>
</dbReference>
<dbReference type="InterPro" id="IPR055066">
    <property type="entry name" value="AASDHPPT_N"/>
</dbReference>
<feature type="domain" description="4'-phosphopantetheinyl transferase" evidence="3">
    <location>
        <begin position="106"/>
        <end position="210"/>
    </location>
</feature>
<dbReference type="Gene3D" id="3.90.470.20">
    <property type="entry name" value="4'-phosphopantetheinyl transferase domain"/>
    <property type="match status" value="2"/>
</dbReference>
<dbReference type="GO" id="GO:0000287">
    <property type="term" value="F:magnesium ion binding"/>
    <property type="evidence" value="ECO:0007669"/>
    <property type="project" value="InterPro"/>
</dbReference>
<comment type="similarity">
    <text evidence="1">Belongs to the P-Pant transferase superfamily. Gsp/Sfp/HetI/AcpT family.</text>
</comment>